<sequence length="272" mass="31076">MSLELLANTMEVGTIRRNRRQVAEIRRKTESGENGAFEDESRDDVDDGFEIMESVHPRMKYLTSPKPHTPSSIWEGKDGHHRGVLNDTFDPNDGSNSESESSFSSSEEAVQNCEGVLASLNINFDENCEAERSFEELELSPNDALYQQSSIGIVYTLPYYEDIVNASGYYYFVFGSENEKRDNFIRGRFDLEKLEYELPEPLQNCTNVKECHIPFEFASSQKVVVKIPQPPPHADDAWDRVYVAETECHPRTHLYMIFALLVPLVILLCAFQ</sequence>
<dbReference type="EMBL" id="LJIJ01005694">
    <property type="protein sequence ID" value="ODM87270.1"/>
    <property type="molecule type" value="Genomic_DNA"/>
</dbReference>
<proteinExistence type="predicted"/>
<reference evidence="4 5" key="1">
    <citation type="journal article" date="2016" name="Genome Biol. Evol.">
        <title>Gene Family Evolution Reflects Adaptation to Soil Environmental Stressors in the Genome of the Collembolan Orchesella cincta.</title>
        <authorList>
            <person name="Faddeeva-Vakhrusheva A."/>
            <person name="Derks M.F."/>
            <person name="Anvar S.Y."/>
            <person name="Agamennone V."/>
            <person name="Suring W."/>
            <person name="Smit S."/>
            <person name="van Straalen N.M."/>
            <person name="Roelofs D."/>
        </authorList>
    </citation>
    <scope>NUCLEOTIDE SEQUENCE [LARGE SCALE GENOMIC DNA]</scope>
    <source>
        <tissue evidence="4">Mixed pool</tissue>
    </source>
</reference>
<dbReference type="STRING" id="48709.A0A1D2M2T0"/>
<evidence type="ECO:0000256" key="2">
    <source>
        <dbReference type="SAM" id="Phobius"/>
    </source>
</evidence>
<dbReference type="Pfam" id="PF16041">
    <property type="entry name" value="APD1-4_M"/>
    <property type="match status" value="1"/>
</dbReference>
<evidence type="ECO:0000259" key="3">
    <source>
        <dbReference type="Pfam" id="PF16041"/>
    </source>
</evidence>
<keyword evidence="2" id="KW-0812">Transmembrane</keyword>
<dbReference type="InterPro" id="IPR032010">
    <property type="entry name" value="APD1-4_M"/>
</dbReference>
<evidence type="ECO:0000313" key="5">
    <source>
        <dbReference type="Proteomes" id="UP000094527"/>
    </source>
</evidence>
<keyword evidence="2" id="KW-0472">Membrane</keyword>
<evidence type="ECO:0000313" key="4">
    <source>
        <dbReference type="EMBL" id="ODM87270.1"/>
    </source>
</evidence>
<name>A0A1D2M2T0_ORCCI</name>
<keyword evidence="5" id="KW-1185">Reference proteome</keyword>
<evidence type="ECO:0000256" key="1">
    <source>
        <dbReference type="SAM" id="MobiDB-lite"/>
    </source>
</evidence>
<accession>A0A1D2M2T0</accession>
<dbReference type="Proteomes" id="UP000094527">
    <property type="component" value="Unassembled WGS sequence"/>
</dbReference>
<comment type="caution">
    <text evidence="4">The sequence shown here is derived from an EMBL/GenBank/DDBJ whole genome shotgun (WGS) entry which is preliminary data.</text>
</comment>
<dbReference type="AlphaFoldDB" id="A0A1D2M2T0"/>
<feature type="region of interest" description="Disordered" evidence="1">
    <location>
        <begin position="24"/>
        <end position="46"/>
    </location>
</feature>
<feature type="domain" description="E3 ubiquitin-protein ligase APD1-4 middle" evidence="3">
    <location>
        <begin position="164"/>
        <end position="269"/>
    </location>
</feature>
<protein>
    <recommendedName>
        <fullName evidence="3">E3 ubiquitin-protein ligase APD1-4 middle domain-containing protein</fullName>
    </recommendedName>
</protein>
<gene>
    <name evidence="4" type="ORF">Ocin01_19412</name>
</gene>
<dbReference type="PANTHER" id="PTHR39077">
    <property type="entry name" value="DUF4793 DOMAIN-CONTAINING PROTEIN"/>
    <property type="match status" value="1"/>
</dbReference>
<feature type="region of interest" description="Disordered" evidence="1">
    <location>
        <begin position="61"/>
        <end position="108"/>
    </location>
</feature>
<dbReference type="OrthoDB" id="6435218at2759"/>
<feature type="transmembrane region" description="Helical" evidence="2">
    <location>
        <begin position="253"/>
        <end position="271"/>
    </location>
</feature>
<feature type="compositionally biased region" description="Low complexity" evidence="1">
    <location>
        <begin position="95"/>
        <end position="108"/>
    </location>
</feature>
<keyword evidence="2" id="KW-1133">Transmembrane helix</keyword>
<organism evidence="4 5">
    <name type="scientific">Orchesella cincta</name>
    <name type="common">Springtail</name>
    <name type="synonym">Podura cincta</name>
    <dbReference type="NCBI Taxonomy" id="48709"/>
    <lineage>
        <taxon>Eukaryota</taxon>
        <taxon>Metazoa</taxon>
        <taxon>Ecdysozoa</taxon>
        <taxon>Arthropoda</taxon>
        <taxon>Hexapoda</taxon>
        <taxon>Collembola</taxon>
        <taxon>Entomobryomorpha</taxon>
        <taxon>Entomobryoidea</taxon>
        <taxon>Orchesellidae</taxon>
        <taxon>Orchesellinae</taxon>
        <taxon>Orchesella</taxon>
    </lineage>
</organism>
<dbReference type="PANTHER" id="PTHR39077:SF1">
    <property type="entry name" value="E3 UBIQUITIN-PROTEIN LIGASE APD1-4 MIDDLE DOMAIN-CONTAINING PROTEIN"/>
    <property type="match status" value="1"/>
</dbReference>
<feature type="compositionally biased region" description="Acidic residues" evidence="1">
    <location>
        <begin position="36"/>
        <end position="46"/>
    </location>
</feature>